<feature type="compositionally biased region" description="Low complexity" evidence="1">
    <location>
        <begin position="443"/>
        <end position="455"/>
    </location>
</feature>
<dbReference type="AlphaFoldDB" id="A0A165Y9B7"/>
<evidence type="ECO:0000313" key="2">
    <source>
        <dbReference type="EMBL" id="KZP09334.1"/>
    </source>
</evidence>
<accession>A0A165Y9B7</accession>
<feature type="compositionally biased region" description="Low complexity" evidence="1">
    <location>
        <begin position="12"/>
        <end position="21"/>
    </location>
</feature>
<feature type="region of interest" description="Disordered" evidence="1">
    <location>
        <begin position="60"/>
        <end position="85"/>
    </location>
</feature>
<keyword evidence="3" id="KW-1185">Reference proteome</keyword>
<gene>
    <name evidence="2" type="ORF">FIBSPDRAFT_1051871</name>
</gene>
<evidence type="ECO:0000313" key="3">
    <source>
        <dbReference type="Proteomes" id="UP000076532"/>
    </source>
</evidence>
<feature type="compositionally biased region" description="Acidic residues" evidence="1">
    <location>
        <begin position="525"/>
        <end position="534"/>
    </location>
</feature>
<feature type="compositionally biased region" description="Low complexity" evidence="1">
    <location>
        <begin position="152"/>
        <end position="174"/>
    </location>
</feature>
<dbReference type="Proteomes" id="UP000076532">
    <property type="component" value="Unassembled WGS sequence"/>
</dbReference>
<feature type="compositionally biased region" description="Polar residues" evidence="1">
    <location>
        <begin position="24"/>
        <end position="37"/>
    </location>
</feature>
<feature type="compositionally biased region" description="Low complexity" evidence="1">
    <location>
        <begin position="234"/>
        <end position="257"/>
    </location>
</feature>
<name>A0A165Y9B7_9AGAM</name>
<sequence>MSRTPSYPPPSRSRSSHSLVSIMASPTRSGTPISQTHGPHPSTAMDLMDLAELTEVTHSNTQTNAQLAERPAGGTTRTPGTKTPRKVQWALAHPNADPAVQGPAEVDGFQGLEATHALDEHGLDPNAFGTLTDALERHRSSPAHTNIALPASSSQSQPQSQSRPQSQQTETQSQRHTKSASVPIISVTDQDLASRNPLAPSRPAPVNFGSGSGSGSSDSNPSGQYQSPSPHPPSTATHPNHPAYPSNPNSNPNANPNMNAGFFNMRDYAARAHPIPHRIDTQTQPQPQSYAQRHTYTERSSPATTAPSTMPPSPAVESHSGHGHGRTAGTGWLRADPNMPHTHGQLPGLGRSELTRKLTGAQPQLHEAERQEGFHVAAPGGLAALRTLGVAERAPVQRQLRVGRVELGPGEVGAVRAAPQERPEPEAENAERVVGAGQGGRVPAQLPARLQLRARAPPPAAALQTPVARRRHAARQAPAGRRAPAQQHLPLVAPLLRGRPQAQQEHGQHGRGREEEGGRGREEGGREEEEEEAASAEREADGA</sequence>
<organism evidence="2 3">
    <name type="scientific">Athelia psychrophila</name>
    <dbReference type="NCBI Taxonomy" id="1759441"/>
    <lineage>
        <taxon>Eukaryota</taxon>
        <taxon>Fungi</taxon>
        <taxon>Dikarya</taxon>
        <taxon>Basidiomycota</taxon>
        <taxon>Agaricomycotina</taxon>
        <taxon>Agaricomycetes</taxon>
        <taxon>Agaricomycetidae</taxon>
        <taxon>Atheliales</taxon>
        <taxon>Atheliaceae</taxon>
        <taxon>Athelia</taxon>
    </lineage>
</organism>
<feature type="compositionally biased region" description="Low complexity" evidence="1">
    <location>
        <begin position="475"/>
        <end position="488"/>
    </location>
</feature>
<dbReference type="OrthoDB" id="2995348at2759"/>
<reference evidence="2 3" key="1">
    <citation type="journal article" date="2016" name="Mol. Biol. Evol.">
        <title>Comparative Genomics of Early-Diverging Mushroom-Forming Fungi Provides Insights into the Origins of Lignocellulose Decay Capabilities.</title>
        <authorList>
            <person name="Nagy L.G."/>
            <person name="Riley R."/>
            <person name="Tritt A."/>
            <person name="Adam C."/>
            <person name="Daum C."/>
            <person name="Floudas D."/>
            <person name="Sun H."/>
            <person name="Yadav J.S."/>
            <person name="Pangilinan J."/>
            <person name="Larsson K.H."/>
            <person name="Matsuura K."/>
            <person name="Barry K."/>
            <person name="Labutti K."/>
            <person name="Kuo R."/>
            <person name="Ohm R.A."/>
            <person name="Bhattacharya S.S."/>
            <person name="Shirouzu T."/>
            <person name="Yoshinaga Y."/>
            <person name="Martin F.M."/>
            <person name="Grigoriev I.V."/>
            <person name="Hibbett D.S."/>
        </authorList>
    </citation>
    <scope>NUCLEOTIDE SEQUENCE [LARGE SCALE GENOMIC DNA]</scope>
    <source>
        <strain evidence="2 3">CBS 109695</strain>
    </source>
</reference>
<dbReference type="STRING" id="436010.A0A165Y9B7"/>
<feature type="compositionally biased region" description="Basic and acidic residues" evidence="1">
    <location>
        <begin position="419"/>
        <end position="431"/>
    </location>
</feature>
<evidence type="ECO:0000256" key="1">
    <source>
        <dbReference type="SAM" id="MobiDB-lite"/>
    </source>
</evidence>
<feature type="region of interest" description="Disordered" evidence="1">
    <location>
        <begin position="411"/>
        <end position="543"/>
    </location>
</feature>
<proteinExistence type="predicted"/>
<dbReference type="EMBL" id="KV417702">
    <property type="protein sequence ID" value="KZP09334.1"/>
    <property type="molecule type" value="Genomic_DNA"/>
</dbReference>
<feature type="compositionally biased region" description="Basic and acidic residues" evidence="1">
    <location>
        <begin position="506"/>
        <end position="524"/>
    </location>
</feature>
<feature type="compositionally biased region" description="Low complexity" evidence="1">
    <location>
        <begin position="70"/>
        <end position="82"/>
    </location>
</feature>
<feature type="compositionally biased region" description="Pro residues" evidence="1">
    <location>
        <begin position="1"/>
        <end position="11"/>
    </location>
</feature>
<feature type="compositionally biased region" description="Polar residues" evidence="1">
    <location>
        <begin position="281"/>
        <end position="294"/>
    </location>
</feature>
<protein>
    <submittedName>
        <fullName evidence="2">Uncharacterized protein</fullName>
    </submittedName>
</protein>
<feature type="region of interest" description="Disordered" evidence="1">
    <location>
        <begin position="146"/>
        <end position="261"/>
    </location>
</feature>
<feature type="region of interest" description="Disordered" evidence="1">
    <location>
        <begin position="278"/>
        <end position="350"/>
    </location>
</feature>
<feature type="region of interest" description="Disordered" evidence="1">
    <location>
        <begin position="1"/>
        <end position="43"/>
    </location>
</feature>